<evidence type="ECO:0000256" key="1">
    <source>
        <dbReference type="SAM" id="MobiDB-lite"/>
    </source>
</evidence>
<feature type="region of interest" description="Disordered" evidence="1">
    <location>
        <begin position="35"/>
        <end position="72"/>
    </location>
</feature>
<sequence>MELMEMARKMGIKVQADMSFQQCGDNVGNSVKYATPGRPSRLIFHHGSGRRRAPGGGGSRRPGLREVGGSVR</sequence>
<gene>
    <name evidence="2" type="ORF">GUJ93_ZPchr0014g46792</name>
</gene>
<dbReference type="Proteomes" id="UP000729402">
    <property type="component" value="Unassembled WGS sequence"/>
</dbReference>
<feature type="compositionally biased region" description="Basic residues" evidence="1">
    <location>
        <begin position="43"/>
        <end position="53"/>
    </location>
</feature>
<evidence type="ECO:0000313" key="3">
    <source>
        <dbReference type="Proteomes" id="UP000729402"/>
    </source>
</evidence>
<dbReference type="AlphaFoldDB" id="A0A8J5W6U0"/>
<reference evidence="2" key="1">
    <citation type="journal article" date="2021" name="bioRxiv">
        <title>Whole Genome Assembly and Annotation of Northern Wild Rice, Zizania palustris L., Supports a Whole Genome Duplication in the Zizania Genus.</title>
        <authorList>
            <person name="Haas M."/>
            <person name="Kono T."/>
            <person name="Macchietto M."/>
            <person name="Millas R."/>
            <person name="McGilp L."/>
            <person name="Shao M."/>
            <person name="Duquette J."/>
            <person name="Hirsch C.N."/>
            <person name="Kimball J."/>
        </authorList>
    </citation>
    <scope>NUCLEOTIDE SEQUENCE</scope>
    <source>
        <tissue evidence="2">Fresh leaf tissue</tissue>
    </source>
</reference>
<accession>A0A8J5W6U0</accession>
<evidence type="ECO:0000313" key="2">
    <source>
        <dbReference type="EMBL" id="KAG8082399.1"/>
    </source>
</evidence>
<protein>
    <submittedName>
        <fullName evidence="2">Uncharacterized protein</fullName>
    </submittedName>
</protein>
<organism evidence="2 3">
    <name type="scientific">Zizania palustris</name>
    <name type="common">Northern wild rice</name>
    <dbReference type="NCBI Taxonomy" id="103762"/>
    <lineage>
        <taxon>Eukaryota</taxon>
        <taxon>Viridiplantae</taxon>
        <taxon>Streptophyta</taxon>
        <taxon>Embryophyta</taxon>
        <taxon>Tracheophyta</taxon>
        <taxon>Spermatophyta</taxon>
        <taxon>Magnoliopsida</taxon>
        <taxon>Liliopsida</taxon>
        <taxon>Poales</taxon>
        <taxon>Poaceae</taxon>
        <taxon>BOP clade</taxon>
        <taxon>Oryzoideae</taxon>
        <taxon>Oryzeae</taxon>
        <taxon>Zizaniinae</taxon>
        <taxon>Zizania</taxon>
    </lineage>
</organism>
<keyword evidence="3" id="KW-1185">Reference proteome</keyword>
<proteinExistence type="predicted"/>
<reference evidence="2" key="2">
    <citation type="submission" date="2021-02" db="EMBL/GenBank/DDBJ databases">
        <authorList>
            <person name="Kimball J.A."/>
            <person name="Haas M.W."/>
            <person name="Macchietto M."/>
            <person name="Kono T."/>
            <person name="Duquette J."/>
            <person name="Shao M."/>
        </authorList>
    </citation>
    <scope>NUCLEOTIDE SEQUENCE</scope>
    <source>
        <tissue evidence="2">Fresh leaf tissue</tissue>
    </source>
</reference>
<comment type="caution">
    <text evidence="2">The sequence shown here is derived from an EMBL/GenBank/DDBJ whole genome shotgun (WGS) entry which is preliminary data.</text>
</comment>
<dbReference type="EMBL" id="JAAALK010000086">
    <property type="protein sequence ID" value="KAG8082399.1"/>
    <property type="molecule type" value="Genomic_DNA"/>
</dbReference>
<name>A0A8J5W6U0_ZIZPA</name>